<dbReference type="Proteomes" id="UP001479436">
    <property type="component" value="Unassembled WGS sequence"/>
</dbReference>
<evidence type="ECO:0000313" key="3">
    <source>
        <dbReference type="Proteomes" id="UP001479436"/>
    </source>
</evidence>
<reference evidence="2 3" key="1">
    <citation type="submission" date="2023-04" db="EMBL/GenBank/DDBJ databases">
        <title>Genome of Basidiobolus ranarum AG-B5.</title>
        <authorList>
            <person name="Stajich J.E."/>
            <person name="Carter-House D."/>
            <person name="Gryganskyi A."/>
        </authorList>
    </citation>
    <scope>NUCLEOTIDE SEQUENCE [LARGE SCALE GENOMIC DNA]</scope>
    <source>
        <strain evidence="2 3">AG-B5</strain>
    </source>
</reference>
<sequence>MSPSPSPSTEKQNPSNIMNSEGSDRGQFCLHRCTDEELTEDGEPQCQMWCVRRMMKQRSWNPFEGIHIYRIEGAENCRQHIREINEDKIPDWNRAELHINVIEKSKDIKIDGNDALLMMRCWHYLD</sequence>
<protein>
    <submittedName>
        <fullName evidence="2">Uncharacterized protein</fullName>
    </submittedName>
</protein>
<comment type="caution">
    <text evidence="2">The sequence shown here is derived from an EMBL/GenBank/DDBJ whole genome shotgun (WGS) entry which is preliminary data.</text>
</comment>
<accession>A0ABR2VY35</accession>
<feature type="region of interest" description="Disordered" evidence="1">
    <location>
        <begin position="1"/>
        <end position="25"/>
    </location>
</feature>
<organism evidence="2 3">
    <name type="scientific">Basidiobolus ranarum</name>
    <dbReference type="NCBI Taxonomy" id="34480"/>
    <lineage>
        <taxon>Eukaryota</taxon>
        <taxon>Fungi</taxon>
        <taxon>Fungi incertae sedis</taxon>
        <taxon>Zoopagomycota</taxon>
        <taxon>Entomophthoromycotina</taxon>
        <taxon>Basidiobolomycetes</taxon>
        <taxon>Basidiobolales</taxon>
        <taxon>Basidiobolaceae</taxon>
        <taxon>Basidiobolus</taxon>
    </lineage>
</organism>
<name>A0ABR2VY35_9FUNG</name>
<feature type="compositionally biased region" description="Polar residues" evidence="1">
    <location>
        <begin position="7"/>
        <end position="21"/>
    </location>
</feature>
<keyword evidence="3" id="KW-1185">Reference proteome</keyword>
<proteinExistence type="predicted"/>
<evidence type="ECO:0000256" key="1">
    <source>
        <dbReference type="SAM" id="MobiDB-lite"/>
    </source>
</evidence>
<evidence type="ECO:0000313" key="2">
    <source>
        <dbReference type="EMBL" id="KAK9709486.1"/>
    </source>
</evidence>
<dbReference type="EMBL" id="JASJQH010007407">
    <property type="protein sequence ID" value="KAK9709486.1"/>
    <property type="molecule type" value="Genomic_DNA"/>
</dbReference>
<gene>
    <name evidence="2" type="ORF">K7432_009012</name>
</gene>